<dbReference type="Proteomes" id="UP000076935">
    <property type="component" value="Unassembled WGS sequence"/>
</dbReference>
<dbReference type="Pfam" id="PF13128">
    <property type="entry name" value="DUF3954"/>
    <property type="match status" value="1"/>
</dbReference>
<dbReference type="InterPro" id="IPR025017">
    <property type="entry name" value="DUF3954"/>
</dbReference>
<dbReference type="AlphaFoldDB" id="A0A177L5B9"/>
<name>A0A177L5B9_9BACI</name>
<proteinExistence type="predicted"/>
<evidence type="ECO:0000313" key="1">
    <source>
        <dbReference type="EMBL" id="OAH60492.1"/>
    </source>
</evidence>
<sequence length="62" mass="7218">MSFFIEKRSDQDEFKFERAAKTMYVVKDGQLIPHEPPDYGETVVITIGGKVDRLETTQKRKI</sequence>
<keyword evidence="2" id="KW-1185">Reference proteome</keyword>
<dbReference type="EMBL" id="LQWY01000038">
    <property type="protein sequence ID" value="OAH60492.1"/>
    <property type="molecule type" value="Genomic_DNA"/>
</dbReference>
<accession>A0A177L5B9</accession>
<evidence type="ECO:0008006" key="3">
    <source>
        <dbReference type="Google" id="ProtNLM"/>
    </source>
</evidence>
<organism evidence="1 2">
    <name type="scientific">Domibacillus aminovorans</name>
    <dbReference type="NCBI Taxonomy" id="29332"/>
    <lineage>
        <taxon>Bacteria</taxon>
        <taxon>Bacillati</taxon>
        <taxon>Bacillota</taxon>
        <taxon>Bacilli</taxon>
        <taxon>Bacillales</taxon>
        <taxon>Bacillaceae</taxon>
        <taxon>Domibacillus</taxon>
    </lineage>
</organism>
<evidence type="ECO:0000313" key="2">
    <source>
        <dbReference type="Proteomes" id="UP000076935"/>
    </source>
</evidence>
<protein>
    <recommendedName>
        <fullName evidence="3">DUF3954 domain-containing protein</fullName>
    </recommendedName>
</protein>
<reference evidence="1 2" key="1">
    <citation type="submission" date="2016-01" db="EMBL/GenBank/DDBJ databases">
        <title>Investigation of taxonomic status of Bacillus aminovorans.</title>
        <authorList>
            <person name="Verma A."/>
            <person name="Pal Y."/>
            <person name="Krishnamurthi S."/>
        </authorList>
    </citation>
    <scope>NUCLEOTIDE SEQUENCE [LARGE SCALE GENOMIC DNA]</scope>
    <source>
        <strain evidence="1 2">DSM 1314</strain>
    </source>
</reference>
<gene>
    <name evidence="1" type="ORF">AWH49_16665</name>
</gene>
<comment type="caution">
    <text evidence="1">The sequence shown here is derived from an EMBL/GenBank/DDBJ whole genome shotgun (WGS) entry which is preliminary data.</text>
</comment>
<dbReference type="RefSeq" id="WP_063966126.1">
    <property type="nucleotide sequence ID" value="NZ_LQWY01000038.1"/>
</dbReference>